<reference evidence="2 3" key="2">
    <citation type="journal article" date="2008" name="Nature">
        <title>The Phaeodactylum genome reveals the evolutionary history of diatom genomes.</title>
        <authorList>
            <person name="Bowler C."/>
            <person name="Allen A.E."/>
            <person name="Badger J.H."/>
            <person name="Grimwood J."/>
            <person name="Jabbari K."/>
            <person name="Kuo A."/>
            <person name="Maheswari U."/>
            <person name="Martens C."/>
            <person name="Maumus F."/>
            <person name="Otillar R.P."/>
            <person name="Rayko E."/>
            <person name="Salamov A."/>
            <person name="Vandepoele K."/>
            <person name="Beszteri B."/>
            <person name="Gruber A."/>
            <person name="Heijde M."/>
            <person name="Katinka M."/>
            <person name="Mock T."/>
            <person name="Valentin K."/>
            <person name="Verret F."/>
            <person name="Berges J.A."/>
            <person name="Brownlee C."/>
            <person name="Cadoret J.P."/>
            <person name="Chiovitti A."/>
            <person name="Choi C.J."/>
            <person name="Coesel S."/>
            <person name="De Martino A."/>
            <person name="Detter J.C."/>
            <person name="Durkin C."/>
            <person name="Falciatore A."/>
            <person name="Fournet J."/>
            <person name="Haruta M."/>
            <person name="Huysman M.J."/>
            <person name="Jenkins B.D."/>
            <person name="Jiroutova K."/>
            <person name="Jorgensen R.E."/>
            <person name="Joubert Y."/>
            <person name="Kaplan A."/>
            <person name="Kroger N."/>
            <person name="Kroth P.G."/>
            <person name="La Roche J."/>
            <person name="Lindquist E."/>
            <person name="Lommer M."/>
            <person name="Martin-Jezequel V."/>
            <person name="Lopez P.J."/>
            <person name="Lucas S."/>
            <person name="Mangogna M."/>
            <person name="McGinnis K."/>
            <person name="Medlin L.K."/>
            <person name="Montsant A."/>
            <person name="Oudot-Le Secq M.P."/>
            <person name="Napoli C."/>
            <person name="Obornik M."/>
            <person name="Parker M.S."/>
            <person name="Petit J.L."/>
            <person name="Porcel B.M."/>
            <person name="Poulsen N."/>
            <person name="Robison M."/>
            <person name="Rychlewski L."/>
            <person name="Rynearson T.A."/>
            <person name="Schmutz J."/>
            <person name="Shapiro H."/>
            <person name="Siaut M."/>
            <person name="Stanley M."/>
            <person name="Sussman M.R."/>
            <person name="Taylor A.R."/>
            <person name="Vardi A."/>
            <person name="von Dassow P."/>
            <person name="Vyverman W."/>
            <person name="Willis A."/>
            <person name="Wyrwicz L.S."/>
            <person name="Rokhsar D.S."/>
            <person name="Weissenbach J."/>
            <person name="Armbrust E.V."/>
            <person name="Green B.R."/>
            <person name="Van de Peer Y."/>
            <person name="Grigoriev I.V."/>
        </authorList>
    </citation>
    <scope>NUCLEOTIDE SEQUENCE [LARGE SCALE GENOMIC DNA]</scope>
    <source>
        <strain evidence="2 3">CCMP1335</strain>
    </source>
</reference>
<dbReference type="Gene3D" id="1.10.8.60">
    <property type="match status" value="1"/>
</dbReference>
<dbReference type="GO" id="GO:0005634">
    <property type="term" value="C:nucleus"/>
    <property type="evidence" value="ECO:0000318"/>
    <property type="project" value="GO_Central"/>
</dbReference>
<dbReference type="Pfam" id="PF00931">
    <property type="entry name" value="NB-ARC"/>
    <property type="match status" value="1"/>
</dbReference>
<dbReference type="InParanoid" id="B8C4W3"/>
<dbReference type="AlphaFoldDB" id="B8C4W3"/>
<dbReference type="GO" id="GO:0033314">
    <property type="term" value="P:mitotic DNA replication checkpoint signaling"/>
    <property type="evidence" value="ECO:0000318"/>
    <property type="project" value="GO_Central"/>
</dbReference>
<dbReference type="InterPro" id="IPR027417">
    <property type="entry name" value="P-loop_NTPase"/>
</dbReference>
<sequence length="477" mass="53114">MRSPMTEVCGAIEAEAELPERNDILEREKSPPRNEASCAALCKQLQLKPQLASERPAIRSADDMVKHLIFPFLDSKDLLRIRPVCKLWSQSIPVEQQTVRSFPSCDTASMERRIGDFMLNVSSELCRENSSGFLYICGGSGSGKTCAKNVSSTVKHKFNCCFVNMASIHASMKYGTKVINLIIRKIAKELEIKELPCLESIEEVIKKKALVLVLDEIDLIFKKRGGNAKSWYQPLFALAKDNATRFGIIGISNSVNDTYATRIRDIGKPQVIVFTPYKEEDLIRILKQRVGNKIVMNKALELIAKRVAWSSGDARQALEITYNAIGKCLESLTDKQRSINVESDEISLPLVKLSHVMRAIREGNSMRHADLIKDLPQSAKVVLCIAVSLSQVWGSTAEVSVATLKKYCITASQHSIMDELDIDHIMNFVEMLCDAGLLVMGNDRSFNASDTGSRLKIGVQLEELETSLEETRVSPSI</sequence>
<feature type="domain" description="NB-ARC" evidence="1">
    <location>
        <begin position="120"/>
        <end position="217"/>
    </location>
</feature>
<dbReference type="FunFam" id="1.10.8.60:FF:000354">
    <property type="entry name" value="Pre-initiation complex, subunit CDC6"/>
    <property type="match status" value="1"/>
</dbReference>
<name>B8C4W3_THAPS</name>
<dbReference type="EMBL" id="CM000643">
    <property type="protein sequence ID" value="EED91400.1"/>
    <property type="molecule type" value="Genomic_DNA"/>
</dbReference>
<dbReference type="GO" id="GO:0005524">
    <property type="term" value="F:ATP binding"/>
    <property type="evidence" value="ECO:0007669"/>
    <property type="project" value="InterPro"/>
</dbReference>
<evidence type="ECO:0000313" key="3">
    <source>
        <dbReference type="Proteomes" id="UP000001449"/>
    </source>
</evidence>
<dbReference type="InterPro" id="IPR050311">
    <property type="entry name" value="ORC1/CDC6"/>
</dbReference>
<keyword evidence="3" id="KW-1185">Reference proteome</keyword>
<dbReference type="PaxDb" id="35128-Thaps5867"/>
<dbReference type="InterPro" id="IPR036047">
    <property type="entry name" value="F-box-like_dom_sf"/>
</dbReference>
<dbReference type="RefSeq" id="XP_002291293.1">
    <property type="nucleotide sequence ID" value="XM_002291257.1"/>
</dbReference>
<dbReference type="Gene3D" id="3.40.50.300">
    <property type="entry name" value="P-loop containing nucleotide triphosphate hydrolases"/>
    <property type="match status" value="1"/>
</dbReference>
<dbReference type="Proteomes" id="UP000001449">
    <property type="component" value="Chromosome 6"/>
</dbReference>
<dbReference type="HOGENOM" id="CLU_573084_0_0_1"/>
<dbReference type="GO" id="GO:0003688">
    <property type="term" value="F:DNA replication origin binding"/>
    <property type="evidence" value="ECO:0000318"/>
    <property type="project" value="GO_Central"/>
</dbReference>
<dbReference type="FunFam" id="3.40.50.300:FF:003200">
    <property type="entry name" value="DNA clamp loader, putative"/>
    <property type="match status" value="1"/>
</dbReference>
<protein>
    <recommendedName>
        <fullName evidence="1">NB-ARC domain-containing protein</fullName>
    </recommendedName>
</protein>
<proteinExistence type="predicted"/>
<dbReference type="GO" id="GO:0006270">
    <property type="term" value="P:DNA replication initiation"/>
    <property type="evidence" value="ECO:0000318"/>
    <property type="project" value="GO_Central"/>
</dbReference>
<evidence type="ECO:0000313" key="2">
    <source>
        <dbReference type="EMBL" id="EED91400.1"/>
    </source>
</evidence>
<evidence type="ECO:0000259" key="1">
    <source>
        <dbReference type="Pfam" id="PF00931"/>
    </source>
</evidence>
<dbReference type="KEGG" id="tps:THAPSDRAFT_5867"/>
<dbReference type="GO" id="GO:0016887">
    <property type="term" value="F:ATP hydrolysis activity"/>
    <property type="evidence" value="ECO:0007669"/>
    <property type="project" value="InterPro"/>
</dbReference>
<dbReference type="eggNOG" id="KOG2227">
    <property type="taxonomic scope" value="Eukaryota"/>
</dbReference>
<dbReference type="PANTHER" id="PTHR10763:SF26">
    <property type="entry name" value="CELL DIVISION CONTROL PROTEIN 6 HOMOLOG"/>
    <property type="match status" value="1"/>
</dbReference>
<accession>B8C4W3</accession>
<dbReference type="PANTHER" id="PTHR10763">
    <property type="entry name" value="CELL DIVISION CONTROL PROTEIN 6-RELATED"/>
    <property type="match status" value="1"/>
</dbReference>
<gene>
    <name evidence="2" type="ORF">THAPSDRAFT_5867</name>
</gene>
<organism evidence="2 3">
    <name type="scientific">Thalassiosira pseudonana</name>
    <name type="common">Marine diatom</name>
    <name type="synonym">Cyclotella nana</name>
    <dbReference type="NCBI Taxonomy" id="35128"/>
    <lineage>
        <taxon>Eukaryota</taxon>
        <taxon>Sar</taxon>
        <taxon>Stramenopiles</taxon>
        <taxon>Ochrophyta</taxon>
        <taxon>Bacillariophyta</taxon>
        <taxon>Coscinodiscophyceae</taxon>
        <taxon>Thalassiosirophycidae</taxon>
        <taxon>Thalassiosirales</taxon>
        <taxon>Thalassiosiraceae</taxon>
        <taxon>Thalassiosira</taxon>
    </lineage>
</organism>
<dbReference type="SUPFAM" id="SSF52540">
    <property type="entry name" value="P-loop containing nucleoside triphosphate hydrolases"/>
    <property type="match status" value="1"/>
</dbReference>
<dbReference type="SUPFAM" id="SSF81383">
    <property type="entry name" value="F-box domain"/>
    <property type="match status" value="1"/>
</dbReference>
<reference evidence="2 3" key="1">
    <citation type="journal article" date="2004" name="Science">
        <title>The genome of the diatom Thalassiosira pseudonana: ecology, evolution, and metabolism.</title>
        <authorList>
            <person name="Armbrust E.V."/>
            <person name="Berges J.A."/>
            <person name="Bowler C."/>
            <person name="Green B.R."/>
            <person name="Martinez D."/>
            <person name="Putnam N.H."/>
            <person name="Zhou S."/>
            <person name="Allen A.E."/>
            <person name="Apt K.E."/>
            <person name="Bechner M."/>
            <person name="Brzezinski M.A."/>
            <person name="Chaal B.K."/>
            <person name="Chiovitti A."/>
            <person name="Davis A.K."/>
            <person name="Demarest M.S."/>
            <person name="Detter J.C."/>
            <person name="Glavina T."/>
            <person name="Goodstein D."/>
            <person name="Hadi M.Z."/>
            <person name="Hellsten U."/>
            <person name="Hildebrand M."/>
            <person name="Jenkins B.D."/>
            <person name="Jurka J."/>
            <person name="Kapitonov V.V."/>
            <person name="Kroger N."/>
            <person name="Lau W.W."/>
            <person name="Lane T.W."/>
            <person name="Larimer F.W."/>
            <person name="Lippmeier J.C."/>
            <person name="Lucas S."/>
            <person name="Medina M."/>
            <person name="Montsant A."/>
            <person name="Obornik M."/>
            <person name="Parker M.S."/>
            <person name="Palenik B."/>
            <person name="Pazour G.J."/>
            <person name="Richardson P.M."/>
            <person name="Rynearson T.A."/>
            <person name="Saito M.A."/>
            <person name="Schwartz D.C."/>
            <person name="Thamatrakoln K."/>
            <person name="Valentin K."/>
            <person name="Vardi A."/>
            <person name="Wilkerson F.P."/>
            <person name="Rokhsar D.S."/>
        </authorList>
    </citation>
    <scope>NUCLEOTIDE SEQUENCE [LARGE SCALE GENOMIC DNA]</scope>
    <source>
        <strain evidence="2 3">CCMP1335</strain>
    </source>
</reference>
<dbReference type="InterPro" id="IPR002182">
    <property type="entry name" value="NB-ARC"/>
</dbReference>
<dbReference type="GeneID" id="7442324"/>
<dbReference type="STRING" id="35128.B8C4W3"/>